<dbReference type="AlphaFoldDB" id="A0A0F9FCR1"/>
<proteinExistence type="predicted"/>
<evidence type="ECO:0000313" key="1">
    <source>
        <dbReference type="EMBL" id="KKL48917.1"/>
    </source>
</evidence>
<name>A0A0F9FCR1_9ZZZZ</name>
<reference evidence="1" key="1">
    <citation type="journal article" date="2015" name="Nature">
        <title>Complex archaea that bridge the gap between prokaryotes and eukaryotes.</title>
        <authorList>
            <person name="Spang A."/>
            <person name="Saw J.H."/>
            <person name="Jorgensen S.L."/>
            <person name="Zaremba-Niedzwiedzka K."/>
            <person name="Martijn J."/>
            <person name="Lind A.E."/>
            <person name="van Eijk R."/>
            <person name="Schleper C."/>
            <person name="Guy L."/>
            <person name="Ettema T.J."/>
        </authorList>
    </citation>
    <scope>NUCLEOTIDE SEQUENCE</scope>
</reference>
<comment type="caution">
    <text evidence="1">The sequence shown here is derived from an EMBL/GenBank/DDBJ whole genome shotgun (WGS) entry which is preliminary data.</text>
</comment>
<gene>
    <name evidence="1" type="ORF">LCGC14_2320730</name>
</gene>
<accession>A0A0F9FCR1</accession>
<dbReference type="EMBL" id="LAZR01033151">
    <property type="protein sequence ID" value="KKL48917.1"/>
    <property type="molecule type" value="Genomic_DNA"/>
</dbReference>
<organism evidence="1">
    <name type="scientific">marine sediment metagenome</name>
    <dbReference type="NCBI Taxonomy" id="412755"/>
    <lineage>
        <taxon>unclassified sequences</taxon>
        <taxon>metagenomes</taxon>
        <taxon>ecological metagenomes</taxon>
    </lineage>
</organism>
<sequence length="179" mass="20173">MVTCMEIEGRFVELLEPTIAGELLLPDDWNSVLGGSLRPTKKPYAEWSDPYVENEFGVFHYGGRGPYSAAIRPFTLDKTIAKVIQWELMHTDPQNRNWRGLAYAGAFDEAGNVVVARGFHLYGAHRGDFDGDGIRRIVRGCRGCGSEARTTSARQRSRWTRGKRSSLLVRRRRAISTRG</sequence>
<protein>
    <submittedName>
        <fullName evidence="1">Uncharacterized protein</fullName>
    </submittedName>
</protein>